<dbReference type="SMART" id="SM01208">
    <property type="entry name" value="G5"/>
    <property type="match status" value="1"/>
</dbReference>
<dbReference type="PANTHER" id="PTHR39160">
    <property type="entry name" value="CELL WALL-BINDING PROTEIN YOCH"/>
    <property type="match status" value="1"/>
</dbReference>
<dbReference type="PROSITE" id="PS51109">
    <property type="entry name" value="G5"/>
    <property type="match status" value="1"/>
</dbReference>
<evidence type="ECO:0000313" key="5">
    <source>
        <dbReference type="Proteomes" id="UP000642910"/>
    </source>
</evidence>
<dbReference type="Pfam" id="PF03990">
    <property type="entry name" value="DUF348"/>
    <property type="match status" value="2"/>
</dbReference>
<accession>A0ABS0F654</accession>
<dbReference type="RefSeq" id="WP_195868104.1">
    <property type="nucleotide sequence ID" value="NZ_JADPKZ010000047.1"/>
</dbReference>
<evidence type="ECO:0000256" key="2">
    <source>
        <dbReference type="SAM" id="SignalP"/>
    </source>
</evidence>
<name>A0ABS0F654_9BACL</name>
<comment type="caution">
    <text evidence="4">The sequence shown here is derived from an EMBL/GenBank/DDBJ whole genome shotgun (WGS) entry which is preliminary data.</text>
</comment>
<dbReference type="InterPro" id="IPR007137">
    <property type="entry name" value="DUF348"/>
</dbReference>
<feature type="signal peptide" evidence="2">
    <location>
        <begin position="1"/>
        <end position="28"/>
    </location>
</feature>
<reference evidence="4 5" key="1">
    <citation type="submission" date="2020-11" db="EMBL/GenBank/DDBJ databases">
        <title>Genomic insight of Alicyclobacillus mali FL 18 reveals a new arsenic-resistant strain, with potential in environmental biotechnology.</title>
        <authorList>
            <person name="Fiorentino G."/>
            <person name="Gallo G."/>
            <person name="Aulitto M."/>
        </authorList>
    </citation>
    <scope>NUCLEOTIDE SEQUENCE [LARGE SCALE GENOMIC DNA]</scope>
    <source>
        <strain evidence="4 5">FL 18</strain>
    </source>
</reference>
<protein>
    <submittedName>
        <fullName evidence="4">DUF348 domain-containing protein</fullName>
    </submittedName>
</protein>
<evidence type="ECO:0000256" key="1">
    <source>
        <dbReference type="ARBA" id="ARBA00022729"/>
    </source>
</evidence>
<dbReference type="PANTHER" id="PTHR39160:SF4">
    <property type="entry name" value="RESUSCITATION-PROMOTING FACTOR RPFB"/>
    <property type="match status" value="1"/>
</dbReference>
<dbReference type="Pfam" id="PF07501">
    <property type="entry name" value="G5"/>
    <property type="match status" value="1"/>
</dbReference>
<dbReference type="InterPro" id="IPR059180">
    <property type="entry name" value="3D_YorM"/>
</dbReference>
<evidence type="ECO:0000259" key="3">
    <source>
        <dbReference type="PROSITE" id="PS51109"/>
    </source>
</evidence>
<dbReference type="InterPro" id="IPR010611">
    <property type="entry name" value="3D_dom"/>
</dbReference>
<evidence type="ECO:0000313" key="4">
    <source>
        <dbReference type="EMBL" id="MBF8378753.1"/>
    </source>
</evidence>
<dbReference type="CDD" id="cd14667">
    <property type="entry name" value="3D_containing_proteins"/>
    <property type="match status" value="1"/>
</dbReference>
<dbReference type="InterPro" id="IPR051933">
    <property type="entry name" value="Resuscitation_pf_RpfB"/>
</dbReference>
<sequence length="329" mass="34985">MRLPKSKAVVAAVTAAAVGFGGAGTVVASTYKTITVSDNGQRKVLRGFSTGTLEEFLEQHGVHIGKRDRVSPALDSSVVNGEMVTIESPKEVTLDVEGKTETVFTFAKTVAELLQGQHIELTPKDRMNVKATDAIRQGETIEIHRYVTETTTETQDIPFQTIRRTTSELLQGHVQYVTHGVKGLLQVQTTRVYRDGKCIATRVVKRIVREPVDAVVEVGAAEPRPVQATLATRSANPNPGLIREAITVMATAYVAGGTTATGVPAEPGVIAVDPRVIPLGSRVYIPGIGVCIAADTGSAIVGDRIDICMASLSQADAWGARTITVYVLG</sequence>
<gene>
    <name evidence="4" type="ORF">IW967_12895</name>
</gene>
<dbReference type="Pfam" id="PF06725">
    <property type="entry name" value="3D"/>
    <property type="match status" value="1"/>
</dbReference>
<dbReference type="SUPFAM" id="SSF50685">
    <property type="entry name" value="Barwin-like endoglucanases"/>
    <property type="match status" value="1"/>
</dbReference>
<dbReference type="InterPro" id="IPR011098">
    <property type="entry name" value="G5_dom"/>
</dbReference>
<feature type="domain" description="G5" evidence="3">
    <location>
        <begin position="143"/>
        <end position="222"/>
    </location>
</feature>
<dbReference type="Gene3D" id="2.20.230.10">
    <property type="entry name" value="Resuscitation-promoting factor rpfb"/>
    <property type="match status" value="1"/>
</dbReference>
<proteinExistence type="predicted"/>
<dbReference type="InterPro" id="IPR036908">
    <property type="entry name" value="RlpA-like_sf"/>
</dbReference>
<dbReference type="EMBL" id="JADPKZ010000047">
    <property type="protein sequence ID" value="MBF8378753.1"/>
    <property type="molecule type" value="Genomic_DNA"/>
</dbReference>
<dbReference type="Proteomes" id="UP000642910">
    <property type="component" value="Unassembled WGS sequence"/>
</dbReference>
<organism evidence="4 5">
    <name type="scientific">Alicyclobacillus mali</name>
    <name type="common">ex Roth et al. 2021</name>
    <dbReference type="NCBI Taxonomy" id="1123961"/>
    <lineage>
        <taxon>Bacteria</taxon>
        <taxon>Bacillati</taxon>
        <taxon>Bacillota</taxon>
        <taxon>Bacilli</taxon>
        <taxon>Bacillales</taxon>
        <taxon>Alicyclobacillaceae</taxon>
        <taxon>Alicyclobacillus</taxon>
    </lineage>
</organism>
<keyword evidence="5" id="KW-1185">Reference proteome</keyword>
<keyword evidence="1 2" id="KW-0732">Signal</keyword>
<feature type="chain" id="PRO_5046542267" evidence="2">
    <location>
        <begin position="29"/>
        <end position="329"/>
    </location>
</feature>